<keyword evidence="1" id="KW-0812">Transmembrane</keyword>
<name>A0ABS3SD61_9CELL</name>
<evidence type="ECO:0000313" key="3">
    <source>
        <dbReference type="Proteomes" id="UP000678317"/>
    </source>
</evidence>
<accession>A0ABS3SD61</accession>
<comment type="caution">
    <text evidence="2">The sequence shown here is derived from an EMBL/GenBank/DDBJ whole genome shotgun (WGS) entry which is preliminary data.</text>
</comment>
<reference evidence="2 3" key="1">
    <citation type="submission" date="2021-03" db="EMBL/GenBank/DDBJ databases">
        <title>novel species in genus Cellulomonas.</title>
        <authorList>
            <person name="Zhang G."/>
        </authorList>
    </citation>
    <scope>NUCLEOTIDE SEQUENCE [LARGE SCALE GENOMIC DNA]</scope>
    <source>
        <strain evidence="3">zg-ZUI188</strain>
    </source>
</reference>
<gene>
    <name evidence="2" type="ORF">J4035_03470</name>
</gene>
<keyword evidence="1" id="KW-0472">Membrane</keyword>
<feature type="transmembrane region" description="Helical" evidence="1">
    <location>
        <begin position="40"/>
        <end position="58"/>
    </location>
</feature>
<evidence type="ECO:0000256" key="1">
    <source>
        <dbReference type="SAM" id="Phobius"/>
    </source>
</evidence>
<dbReference type="EMBL" id="JAGFBM010000001">
    <property type="protein sequence ID" value="MBO3083688.1"/>
    <property type="molecule type" value="Genomic_DNA"/>
</dbReference>
<dbReference type="Proteomes" id="UP000678317">
    <property type="component" value="Unassembled WGS sequence"/>
</dbReference>
<organism evidence="2 3">
    <name type="scientific">Cellulomonas fengjieae</name>
    <dbReference type="NCBI Taxonomy" id="2819978"/>
    <lineage>
        <taxon>Bacteria</taxon>
        <taxon>Bacillati</taxon>
        <taxon>Actinomycetota</taxon>
        <taxon>Actinomycetes</taxon>
        <taxon>Micrococcales</taxon>
        <taxon>Cellulomonadaceae</taxon>
        <taxon>Cellulomonas</taxon>
    </lineage>
</organism>
<keyword evidence="3" id="KW-1185">Reference proteome</keyword>
<evidence type="ECO:0000313" key="2">
    <source>
        <dbReference type="EMBL" id="MBO3083688.1"/>
    </source>
</evidence>
<protein>
    <submittedName>
        <fullName evidence="2">Uncharacterized protein</fullName>
    </submittedName>
</protein>
<sequence length="63" mass="6364">MAVEHDPDADHGVVACDAAVRDGPDTAGTLAVTGAGVGSVLLPATFDVLTGIALRALARRRRP</sequence>
<dbReference type="RefSeq" id="WP_208288509.1">
    <property type="nucleotide sequence ID" value="NZ_CP074404.1"/>
</dbReference>
<proteinExistence type="predicted"/>
<keyword evidence="1" id="KW-1133">Transmembrane helix</keyword>